<evidence type="ECO:0000313" key="1">
    <source>
        <dbReference type="EMBL" id="KAH7096049.1"/>
    </source>
</evidence>
<dbReference type="OrthoDB" id="5428040at2759"/>
<dbReference type="AlphaFoldDB" id="A0A8K0RK95"/>
<name>A0A8K0RK95_9PLEO</name>
<gene>
    <name evidence="1" type="ORF">FB567DRAFT_514082</name>
</gene>
<dbReference type="EMBL" id="JAGMVJ010000001">
    <property type="protein sequence ID" value="KAH7096049.1"/>
    <property type="molecule type" value="Genomic_DNA"/>
</dbReference>
<comment type="caution">
    <text evidence="1">The sequence shown here is derived from an EMBL/GenBank/DDBJ whole genome shotgun (WGS) entry which is preliminary data.</text>
</comment>
<keyword evidence="2" id="KW-1185">Reference proteome</keyword>
<accession>A0A8K0RK95</accession>
<proteinExistence type="predicted"/>
<reference evidence="1" key="1">
    <citation type="journal article" date="2021" name="Nat. Commun.">
        <title>Genetic determinants of endophytism in the Arabidopsis root mycobiome.</title>
        <authorList>
            <person name="Mesny F."/>
            <person name="Miyauchi S."/>
            <person name="Thiergart T."/>
            <person name="Pickel B."/>
            <person name="Atanasova L."/>
            <person name="Karlsson M."/>
            <person name="Huettel B."/>
            <person name="Barry K.W."/>
            <person name="Haridas S."/>
            <person name="Chen C."/>
            <person name="Bauer D."/>
            <person name="Andreopoulos W."/>
            <person name="Pangilinan J."/>
            <person name="LaButti K."/>
            <person name="Riley R."/>
            <person name="Lipzen A."/>
            <person name="Clum A."/>
            <person name="Drula E."/>
            <person name="Henrissat B."/>
            <person name="Kohler A."/>
            <person name="Grigoriev I.V."/>
            <person name="Martin F.M."/>
            <person name="Hacquard S."/>
        </authorList>
    </citation>
    <scope>NUCLEOTIDE SEQUENCE</scope>
    <source>
        <strain evidence="1">MPI-SDFR-AT-0120</strain>
    </source>
</reference>
<dbReference type="Proteomes" id="UP000813461">
    <property type="component" value="Unassembled WGS sequence"/>
</dbReference>
<evidence type="ECO:0000313" key="2">
    <source>
        <dbReference type="Proteomes" id="UP000813461"/>
    </source>
</evidence>
<sequence>MCQLGQTFAGYIGSLNSSFENSTSYGTAFLVARGFNTTSEPERDERPEWLDIVFANQTIQGASFSICFAPWDSAILNVDMTSTSKRTEPLFQWWRSFDTKDVVNQLLPNFACKDDRKTARLLLQMKKPVSLLGDLPPERERPLVQSDASGGSAAAYGSNTSLPENWSIFLTREPFITLLNNFYRAPARSISADPALAAIFADTMAASDSIAWAVSSVIIVLSMTNYYSQLPAFDRLETVRVSFFSNVLYPRNSPRMMVR</sequence>
<organism evidence="1 2">
    <name type="scientific">Paraphoma chrysanthemicola</name>
    <dbReference type="NCBI Taxonomy" id="798071"/>
    <lineage>
        <taxon>Eukaryota</taxon>
        <taxon>Fungi</taxon>
        <taxon>Dikarya</taxon>
        <taxon>Ascomycota</taxon>
        <taxon>Pezizomycotina</taxon>
        <taxon>Dothideomycetes</taxon>
        <taxon>Pleosporomycetidae</taxon>
        <taxon>Pleosporales</taxon>
        <taxon>Pleosporineae</taxon>
        <taxon>Phaeosphaeriaceae</taxon>
        <taxon>Paraphoma</taxon>
    </lineage>
</organism>
<protein>
    <submittedName>
        <fullName evidence="1">Uncharacterized protein</fullName>
    </submittedName>
</protein>